<proteinExistence type="inferred from homology"/>
<evidence type="ECO:0000256" key="4">
    <source>
        <dbReference type="ARBA" id="ARBA00023163"/>
    </source>
</evidence>
<dbReference type="InterPro" id="IPR000847">
    <property type="entry name" value="LysR_HTH_N"/>
</dbReference>
<protein>
    <submittedName>
        <fullName evidence="6">LysR substrate-binding domain-containing protein</fullName>
    </submittedName>
</protein>
<dbReference type="InterPro" id="IPR036388">
    <property type="entry name" value="WH-like_DNA-bd_sf"/>
</dbReference>
<evidence type="ECO:0000256" key="3">
    <source>
        <dbReference type="ARBA" id="ARBA00023125"/>
    </source>
</evidence>
<dbReference type="Pfam" id="PF00126">
    <property type="entry name" value="HTH_1"/>
    <property type="match status" value="1"/>
</dbReference>
<dbReference type="Gene3D" id="1.10.10.10">
    <property type="entry name" value="Winged helix-like DNA-binding domain superfamily/Winged helix DNA-binding domain"/>
    <property type="match status" value="1"/>
</dbReference>
<dbReference type="GO" id="GO:0000976">
    <property type="term" value="F:transcription cis-regulatory region binding"/>
    <property type="evidence" value="ECO:0007669"/>
    <property type="project" value="TreeGrafter"/>
</dbReference>
<dbReference type="RefSeq" id="WP_353475202.1">
    <property type="nucleotide sequence ID" value="NZ_CP123385.1"/>
</dbReference>
<evidence type="ECO:0000256" key="2">
    <source>
        <dbReference type="ARBA" id="ARBA00023015"/>
    </source>
</evidence>
<keyword evidence="3" id="KW-0238">DNA-binding</keyword>
<dbReference type="InterPro" id="IPR036390">
    <property type="entry name" value="WH_DNA-bd_sf"/>
</dbReference>
<dbReference type="Pfam" id="PF03466">
    <property type="entry name" value="LysR_substrate"/>
    <property type="match status" value="1"/>
</dbReference>
<reference evidence="6" key="1">
    <citation type="submission" date="2023-02" db="EMBL/GenBank/DDBJ databases">
        <title>Description and genomic characterization of Salipiger bruguierae sp. nov., isolated from the sediment of mangrove plant Bruguiera sexangula.</title>
        <authorList>
            <person name="Long M."/>
        </authorList>
    </citation>
    <scope>NUCLEOTIDE SEQUENCE</scope>
    <source>
        <strain evidence="6">H15</strain>
    </source>
</reference>
<dbReference type="InterPro" id="IPR005119">
    <property type="entry name" value="LysR_subst-bd"/>
</dbReference>
<dbReference type="GO" id="GO:0003700">
    <property type="term" value="F:DNA-binding transcription factor activity"/>
    <property type="evidence" value="ECO:0007669"/>
    <property type="project" value="InterPro"/>
</dbReference>
<organism evidence="6">
    <name type="scientific">Alloyangia sp. H15</name>
    <dbReference type="NCBI Taxonomy" id="3029062"/>
    <lineage>
        <taxon>Bacteria</taxon>
        <taxon>Pseudomonadati</taxon>
        <taxon>Pseudomonadota</taxon>
        <taxon>Alphaproteobacteria</taxon>
        <taxon>Rhodobacterales</taxon>
        <taxon>Roseobacteraceae</taxon>
        <taxon>Alloyangia</taxon>
    </lineage>
</organism>
<comment type="similarity">
    <text evidence="1">Belongs to the LysR transcriptional regulatory family.</text>
</comment>
<gene>
    <name evidence="6" type="ORF">PVT71_16735</name>
</gene>
<dbReference type="PANTHER" id="PTHR30126">
    <property type="entry name" value="HTH-TYPE TRANSCRIPTIONAL REGULATOR"/>
    <property type="match status" value="1"/>
</dbReference>
<keyword evidence="2" id="KW-0805">Transcription regulation</keyword>
<keyword evidence="4" id="KW-0804">Transcription</keyword>
<accession>A0AAU8APA5</accession>
<dbReference type="PANTHER" id="PTHR30126:SF80">
    <property type="entry name" value="TRANSCRIPTIONAL REGULATOR-RELATED"/>
    <property type="match status" value="1"/>
</dbReference>
<dbReference type="EMBL" id="CP123385">
    <property type="protein sequence ID" value="XCC96336.1"/>
    <property type="molecule type" value="Genomic_DNA"/>
</dbReference>
<dbReference type="SUPFAM" id="SSF46785">
    <property type="entry name" value="Winged helix' DNA-binding domain"/>
    <property type="match status" value="1"/>
</dbReference>
<dbReference type="Gene3D" id="3.40.190.10">
    <property type="entry name" value="Periplasmic binding protein-like II"/>
    <property type="match status" value="2"/>
</dbReference>
<dbReference type="SUPFAM" id="SSF53850">
    <property type="entry name" value="Periplasmic binding protein-like II"/>
    <property type="match status" value="1"/>
</dbReference>
<evidence type="ECO:0000313" key="6">
    <source>
        <dbReference type="EMBL" id="XCC96336.1"/>
    </source>
</evidence>
<evidence type="ECO:0000256" key="1">
    <source>
        <dbReference type="ARBA" id="ARBA00009437"/>
    </source>
</evidence>
<sequence length="311" mass="33719">MSLFLVPRVLRYVEAVAEHGSIQAASRALGISASAIDRQVKLLEDRLDLLLFDRQSTGMETTAAGEMFLVLARRWQADENRILSDVKQMQGIDLGVVRLATMDSLANGPLPRVLAAIGEAFPRVQVEVEIMTPDAAMAAVDEGLADLALGFNLRASRDVHVLWSADLPLVCVAAPSHPVAALASISIKEVRAYPLVVQSRALAIRRMLEARHTWLFSDAFPPVVTNSLQLLKQMVCAGTHLALTSELDAAAELLAGRMVAIPMTDAQVRSQSISLVVSVKRTLPRICSAVSKVLIEEIAACADEVRSLRRE</sequence>
<dbReference type="PROSITE" id="PS50931">
    <property type="entry name" value="HTH_LYSR"/>
    <property type="match status" value="1"/>
</dbReference>
<feature type="domain" description="HTH lysR-type" evidence="5">
    <location>
        <begin position="1"/>
        <end position="62"/>
    </location>
</feature>
<name>A0AAU8APA5_9RHOB</name>
<evidence type="ECO:0000259" key="5">
    <source>
        <dbReference type="PROSITE" id="PS50931"/>
    </source>
</evidence>
<dbReference type="AlphaFoldDB" id="A0AAU8APA5"/>